<feature type="compositionally biased region" description="Polar residues" evidence="1">
    <location>
        <begin position="720"/>
        <end position="740"/>
    </location>
</feature>
<feature type="compositionally biased region" description="Low complexity" evidence="1">
    <location>
        <begin position="939"/>
        <end position="955"/>
    </location>
</feature>
<feature type="compositionally biased region" description="Acidic residues" evidence="1">
    <location>
        <begin position="753"/>
        <end position="764"/>
    </location>
</feature>
<feature type="region of interest" description="Disordered" evidence="1">
    <location>
        <begin position="1758"/>
        <end position="1781"/>
    </location>
</feature>
<feature type="compositionally biased region" description="Basic and acidic residues" evidence="1">
    <location>
        <begin position="1937"/>
        <end position="1961"/>
    </location>
</feature>
<feature type="compositionally biased region" description="Low complexity" evidence="1">
    <location>
        <begin position="543"/>
        <end position="557"/>
    </location>
</feature>
<feature type="region of interest" description="Disordered" evidence="1">
    <location>
        <begin position="1139"/>
        <end position="1449"/>
    </location>
</feature>
<accession>A0AA36MR62</accession>
<sequence length="2162" mass="226633">MSGRKHGVQARQAAMRHYDMLLCQAATEYKSREALKEKVHAVARVAVRRHGSGVEVRSFIQRLVDVCDDPLAVKENLLFVVDSIMRHAEKEDAHVVQKFERTIAPHLQGLFKAAIEREDTRETVCTYLLKKLVPVWKENAWFSREMPRILHLLVSGLKPQREREEEKKAHSSVSQEPVPVIPYAQDRRARRSAMTPSEYSYSRTPMTPGQASARGSYAHVGSDCEYTPSIAPKDESALPVEMPTSTPFADEEIPMSAPYSAPFQGIDYDAHEGTLPTEIPVPTEDVPTEDPSDEGELEPTEDLFMADTPKLGESTPRTRDDDVSSLRPPTEEVPSSHAPTISVQSARRSGLDDDEQVPVPTEEVPTELVATATQSRRPGYEVPPPTSPVDSPIEDRRRYAEGEEVPIPTSPVASEADDRRFGEEVPPPTSPVDSERQFGEEIRIPTSPVDSEGPYGREEIPLPTSPVSSIEDQDDRLPPMSAPPVSGSFDSDAPTESPSEEVAVAVRPLEPGKEPPSLEEVEMLLDEALEGPQEIEVPPPPLVLSSSRHSSGYLLDSSTEDTSPGQVPTQMPSPTSIMVDEMPTAAPTRLPPTVQQVEVPPNLSAQNDFSSGSRAEIRSSDLVSSPTEMPVPTEISPTSIGDQDLETQTAPTCTLTRTGGPLTATARTATVTGAVRTQVLPEMVPTDKPSSPTELFDEVGTVEAPTLLPRPPPPQVPLGGSSSEARASQLDSSGRESSPTELPVPTEMPSPTEEGDLDYVDEEVSMQPPLQEPTDSVNTSSAERTITASPRKPVTPRAPTSPVDLPVPTQRPSPTSVGALHAREEEEVLHVPPRSAPRSSFFSSGAMGQSSGVVSPSDMPVPTYVPSPTGYDMLEEPLPLPVHSRTPKTATRETETVSVLSVPMASSRAPTSPGDLPVPTHLPSPSPVGSVRRQEVRVPARSAAFSSAPSRVSPSDMPVPTFVPSPTMAPDELEEMQVPSVLPPTQEVTSPTVTAAATVATRTATAVRTQIWRGEPSPVDMPVPTFVPSPTSPREDAPEGVMPPTPAVTSPMDTVTVEVPPGESAAGRSAFSSALRSAGTTEPSPVDMPVPTFVPSPSSPQDLPETVLPPTAAEMLSAASASISGVSAELSPSEVAVPTFVPSPTEASIDPPATTATATAMAPRTASDHPTEAVQLEAASALHTSALESGSLASPTELPVPTEMQSPTSLGEVDYEDGVPTVPAPEAAGGAGVSQPFSSPEMPVPTERPSASQDLEETVTVPQRLASSQAVSSGLSVVSSPTELPVPTEMPSPSSPGEGAQTTVSREEPTVTRAPMPVQEPTEVVNTSSMEKTLSAPSRSSLTHPTSHLTTQSPVDIPVPTQLPSTPPPLPEEEMILPRSSAGLASSAAPSSPSELVVPTNVPSPEGPSPPEETATVTVEAIMSSGLPDSAVLRSPSLPPVPTDVPSPQELPVLARSAVYSALGSSAMASVESPSEMPVPTEMPTSPVSSHLEPPSVQVPRGTGQPSASGLPDSAVSRSPSMPPVPTDVPSPQEVPVPGRSAVYSSMASSAVESPSEMPVPTELPTSPVDATVEVPTVDAEAGTLLSGVPTATEMSLPVRSAALGSSALGSSALVSPTEMPVPTEMPTSPVLSTSRLEAPSLEVPHGTGQHSASGLPDSAVSYSPSLPPVPTDVPSPQEVPVPGRSAVYSAFGSSLASSVESPSEMPVPTELPTSPVDATMEVPTADAEAGTLLSGVPTATELPLPVRSAALGSSALGSSALAPSPSEMPVPTEMPTSPVLSTSRLEAPSLEVPHAAEPSAVSGEFDLDVDLPVPDQSALSSAPSPASPVEMPARDLSPGARQSILDKAKIQVPTEMPTSPTEEPFFGTEVPTVEGTVLSGHPHKKGGFLLVDSKVYPEKTPIWGPTSEVEVMSSVHALRAVQSTFQLQGAPYVRTEGTKGDGRDEGDGRDAGELGKEQEKASFMVDVRPNFEKTVRILGNYDFMENLPTGKEVPPLRSGAMSSALGSSAVGLSPSEMPVPTELPTSPQAPRLEMPSVEVPRDIASAVSGRRQAPAAAYRGLLARDCGSAGVGVVDDKKLRWNYRFRSSQVPTEMPTSPTEEPFDGTVEVPTAEGTVLSGAMSSALGSSAAGLSPSEMPVLSPETAPPLEVPSVEARRPRSK</sequence>
<feature type="compositionally biased region" description="Polar residues" evidence="1">
    <location>
        <begin position="1324"/>
        <end position="1336"/>
    </location>
</feature>
<feature type="compositionally biased region" description="Low complexity" evidence="1">
    <location>
        <begin position="663"/>
        <end position="677"/>
    </location>
</feature>
<comment type="caution">
    <text evidence="2">The sequence shown here is derived from an EMBL/GenBank/DDBJ whole genome shotgun (WGS) entry which is preliminary data.</text>
</comment>
<feature type="compositionally biased region" description="Polar residues" evidence="1">
    <location>
        <begin position="603"/>
        <end position="613"/>
    </location>
</feature>
<evidence type="ECO:0000313" key="2">
    <source>
        <dbReference type="EMBL" id="CAJ1377175.1"/>
    </source>
</evidence>
<feature type="compositionally biased region" description="Low complexity" evidence="1">
    <location>
        <begin position="1151"/>
        <end position="1165"/>
    </location>
</feature>
<feature type="compositionally biased region" description="Low complexity" evidence="1">
    <location>
        <begin position="1337"/>
        <end position="1351"/>
    </location>
</feature>
<dbReference type="Gene3D" id="1.25.40.90">
    <property type="match status" value="1"/>
</dbReference>
<feature type="compositionally biased region" description="Basic and acidic residues" evidence="1">
    <location>
        <begin position="433"/>
        <end position="443"/>
    </location>
</feature>
<feature type="compositionally biased region" description="Low complexity" evidence="1">
    <location>
        <begin position="1380"/>
        <end position="1394"/>
    </location>
</feature>
<evidence type="ECO:0000256" key="1">
    <source>
        <dbReference type="SAM" id="MobiDB-lite"/>
    </source>
</evidence>
<proteinExistence type="predicted"/>
<feature type="compositionally biased region" description="Polar residues" evidence="1">
    <location>
        <begin position="560"/>
        <end position="576"/>
    </location>
</feature>
<feature type="compositionally biased region" description="Low complexity" evidence="1">
    <location>
        <begin position="832"/>
        <end position="844"/>
    </location>
</feature>
<keyword evidence="3" id="KW-1185">Reference proteome</keyword>
<feature type="compositionally biased region" description="Low complexity" evidence="1">
    <location>
        <begin position="2118"/>
        <end position="2136"/>
    </location>
</feature>
<organism evidence="2 3">
    <name type="scientific">Effrenium voratum</name>
    <dbReference type="NCBI Taxonomy" id="2562239"/>
    <lineage>
        <taxon>Eukaryota</taxon>
        <taxon>Sar</taxon>
        <taxon>Alveolata</taxon>
        <taxon>Dinophyceae</taxon>
        <taxon>Suessiales</taxon>
        <taxon>Symbiodiniaceae</taxon>
        <taxon>Effrenium</taxon>
    </lineage>
</organism>
<reference evidence="2" key="1">
    <citation type="submission" date="2023-08" db="EMBL/GenBank/DDBJ databases">
        <authorList>
            <person name="Chen Y."/>
            <person name="Shah S."/>
            <person name="Dougan E. K."/>
            <person name="Thang M."/>
            <person name="Chan C."/>
        </authorList>
    </citation>
    <scope>NUCLEOTIDE SEQUENCE</scope>
</reference>
<feature type="compositionally biased region" description="Polar residues" evidence="1">
    <location>
        <begin position="194"/>
        <end position="210"/>
    </location>
</feature>
<feature type="compositionally biased region" description="Pro residues" evidence="1">
    <location>
        <begin position="1086"/>
        <end position="1098"/>
    </location>
</feature>
<feature type="compositionally biased region" description="Low complexity" evidence="1">
    <location>
        <begin position="1613"/>
        <end position="1631"/>
    </location>
</feature>
<dbReference type="InterPro" id="IPR008942">
    <property type="entry name" value="ENTH_VHS"/>
</dbReference>
<feature type="compositionally biased region" description="Polar residues" evidence="1">
    <location>
        <begin position="1070"/>
        <end position="1083"/>
    </location>
</feature>
<feature type="region of interest" description="Disordered" evidence="1">
    <location>
        <begin position="269"/>
        <end position="968"/>
    </location>
</feature>
<feature type="compositionally biased region" description="Polar residues" evidence="1">
    <location>
        <begin position="635"/>
        <end position="657"/>
    </location>
</feature>
<feature type="compositionally biased region" description="Acidic residues" evidence="1">
    <location>
        <begin position="517"/>
        <end position="529"/>
    </location>
</feature>
<feature type="region of interest" description="Disordered" evidence="1">
    <location>
        <begin position="1008"/>
        <end position="1107"/>
    </location>
</feature>
<feature type="compositionally biased region" description="Polar residues" evidence="1">
    <location>
        <begin position="337"/>
        <end position="347"/>
    </location>
</feature>
<gene>
    <name evidence="2" type="ORF">EVOR1521_LOCUS6056</name>
</gene>
<feature type="region of interest" description="Disordered" evidence="1">
    <location>
        <begin position="1613"/>
        <end position="1682"/>
    </location>
</feature>
<feature type="compositionally biased region" description="Low complexity" evidence="1">
    <location>
        <begin position="1818"/>
        <end position="1829"/>
    </location>
</feature>
<feature type="region of interest" description="Disordered" evidence="1">
    <location>
        <begin position="2114"/>
        <end position="2162"/>
    </location>
</feature>
<feature type="compositionally biased region" description="Polar residues" evidence="1">
    <location>
        <begin position="773"/>
        <end position="788"/>
    </location>
</feature>
<dbReference type="Proteomes" id="UP001178507">
    <property type="component" value="Unassembled WGS sequence"/>
</dbReference>
<dbReference type="EMBL" id="CAUJNA010000446">
    <property type="protein sequence ID" value="CAJ1377175.1"/>
    <property type="molecule type" value="Genomic_DNA"/>
</dbReference>
<feature type="compositionally biased region" description="Low complexity" evidence="1">
    <location>
        <begin position="1218"/>
        <end position="1228"/>
    </location>
</feature>
<feature type="region of interest" description="Disordered" evidence="1">
    <location>
        <begin position="161"/>
        <end position="216"/>
    </location>
</feature>
<feature type="compositionally biased region" description="Polar residues" evidence="1">
    <location>
        <begin position="1182"/>
        <end position="1194"/>
    </location>
</feature>
<protein>
    <submittedName>
        <fullName evidence="2">Uncharacterized protein</fullName>
    </submittedName>
</protein>
<feature type="compositionally biased region" description="Acidic residues" evidence="1">
    <location>
        <begin position="286"/>
        <end position="301"/>
    </location>
</feature>
<feature type="compositionally biased region" description="Pro residues" evidence="1">
    <location>
        <begin position="1666"/>
        <end position="1680"/>
    </location>
</feature>
<feature type="compositionally biased region" description="Pro residues" evidence="1">
    <location>
        <begin position="1521"/>
        <end position="1535"/>
    </location>
</feature>
<feature type="compositionally biased region" description="Pro residues" evidence="1">
    <location>
        <begin position="1019"/>
        <end position="1031"/>
    </location>
</feature>
<feature type="region of interest" description="Disordered" evidence="1">
    <location>
        <begin position="1464"/>
        <end position="1573"/>
    </location>
</feature>
<feature type="compositionally biased region" description="Polar residues" evidence="1">
    <location>
        <begin position="1265"/>
        <end position="1282"/>
    </location>
</feature>
<feature type="region of interest" description="Disordered" evidence="1">
    <location>
        <begin position="1807"/>
        <end position="1833"/>
    </location>
</feature>
<feature type="compositionally biased region" description="Low complexity" evidence="1">
    <location>
        <begin position="1541"/>
        <end position="1561"/>
    </location>
</feature>
<feature type="region of interest" description="Disordered" evidence="1">
    <location>
        <begin position="1933"/>
        <end position="1961"/>
    </location>
</feature>
<evidence type="ECO:0000313" key="3">
    <source>
        <dbReference type="Proteomes" id="UP001178507"/>
    </source>
</evidence>
<name>A0AA36MR62_9DINO</name>